<dbReference type="Proteomes" id="UP000464658">
    <property type="component" value="Chromosome"/>
</dbReference>
<evidence type="ECO:0000256" key="2">
    <source>
        <dbReference type="ARBA" id="ARBA00022692"/>
    </source>
</evidence>
<dbReference type="PANTHER" id="PTHR24221:SF640">
    <property type="entry name" value="MULTIDRUG EXPORT ATP-BINDING_PERMEASE PROTEIN YGAD-RELATED"/>
    <property type="match status" value="1"/>
</dbReference>
<dbReference type="EMBL" id="AP021906">
    <property type="protein sequence ID" value="BBP87984.1"/>
    <property type="molecule type" value="Genomic_DNA"/>
</dbReference>
<accession>A0A5S9M745</accession>
<protein>
    <recommendedName>
        <fullName evidence="6">ABC transmembrane type-1 domain-containing protein</fullName>
    </recommendedName>
</protein>
<evidence type="ECO:0000256" key="5">
    <source>
        <dbReference type="SAM" id="Phobius"/>
    </source>
</evidence>
<dbReference type="Gene3D" id="1.20.1560.10">
    <property type="entry name" value="ABC transporter type 1, transmembrane domain"/>
    <property type="match status" value="1"/>
</dbReference>
<comment type="subcellular location">
    <subcellularLocation>
        <location evidence="1">Cell membrane</location>
        <topology evidence="1">Multi-pass membrane protein</topology>
    </subcellularLocation>
</comment>
<dbReference type="GO" id="GO:0005886">
    <property type="term" value="C:plasma membrane"/>
    <property type="evidence" value="ECO:0007669"/>
    <property type="project" value="UniProtKB-SubCell"/>
</dbReference>
<dbReference type="PANTHER" id="PTHR24221">
    <property type="entry name" value="ATP-BINDING CASSETTE SUB-FAMILY B"/>
    <property type="match status" value="1"/>
</dbReference>
<reference evidence="7 8" key="1">
    <citation type="submission" date="2019-12" db="EMBL/GenBank/DDBJ databases">
        <title>Full genome sequence of a Bacillus safensis strain isolated from commercially available natto in Indonesia.</title>
        <authorList>
            <person name="Yoshida M."/>
            <person name="Uomi M."/>
            <person name="Waturangi D."/>
            <person name="Ekaputri J.J."/>
            <person name="Setiamarga D.H.E."/>
        </authorList>
    </citation>
    <scope>NUCLEOTIDE SEQUENCE [LARGE SCALE GENOMIC DNA]</scope>
    <source>
        <strain evidence="7 8">IDN1</strain>
    </source>
</reference>
<evidence type="ECO:0000256" key="1">
    <source>
        <dbReference type="ARBA" id="ARBA00004651"/>
    </source>
</evidence>
<dbReference type="InterPro" id="IPR036640">
    <property type="entry name" value="ABC1_TM_sf"/>
</dbReference>
<organism evidence="7 8">
    <name type="scientific">Bacillus safensis</name>
    <dbReference type="NCBI Taxonomy" id="561879"/>
    <lineage>
        <taxon>Bacteria</taxon>
        <taxon>Bacillati</taxon>
        <taxon>Bacillota</taxon>
        <taxon>Bacilli</taxon>
        <taxon>Bacillales</taxon>
        <taxon>Bacillaceae</taxon>
        <taxon>Bacillus</taxon>
    </lineage>
</organism>
<keyword evidence="4 5" id="KW-0472">Membrane</keyword>
<dbReference type="SUPFAM" id="SSF90123">
    <property type="entry name" value="ABC transporter transmembrane region"/>
    <property type="match status" value="1"/>
</dbReference>
<keyword evidence="2 5" id="KW-0812">Transmembrane</keyword>
<keyword evidence="3 5" id="KW-1133">Transmembrane helix</keyword>
<dbReference type="GO" id="GO:0005524">
    <property type="term" value="F:ATP binding"/>
    <property type="evidence" value="ECO:0007669"/>
    <property type="project" value="InterPro"/>
</dbReference>
<feature type="transmembrane region" description="Helical" evidence="5">
    <location>
        <begin position="62"/>
        <end position="89"/>
    </location>
</feature>
<dbReference type="GO" id="GO:0140359">
    <property type="term" value="F:ABC-type transporter activity"/>
    <property type="evidence" value="ECO:0007669"/>
    <property type="project" value="InterPro"/>
</dbReference>
<proteinExistence type="predicted"/>
<feature type="domain" description="ABC transmembrane type-1" evidence="6">
    <location>
        <begin position="1"/>
        <end position="108"/>
    </location>
</feature>
<sequence length="138" mass="15764">MQGHLHERVQGMPVIRSFAIEEYEQENFHDENKNFLNKAINHTNWNAKTFAVVNTITDIAPLLIIAFAGYTVINGSLSIGTMIAFVGYIDRMYNPIRRLINSSTTLTQSVASMDRIFEFIDEPYEVTDRPNAKKKPII</sequence>
<dbReference type="PROSITE" id="PS50929">
    <property type="entry name" value="ABC_TM1F"/>
    <property type="match status" value="1"/>
</dbReference>
<evidence type="ECO:0000256" key="3">
    <source>
        <dbReference type="ARBA" id="ARBA00022989"/>
    </source>
</evidence>
<name>A0A5S9M745_BACIA</name>
<evidence type="ECO:0000259" key="6">
    <source>
        <dbReference type="PROSITE" id="PS50929"/>
    </source>
</evidence>
<dbReference type="Pfam" id="PF00664">
    <property type="entry name" value="ABC_membrane"/>
    <property type="match status" value="1"/>
</dbReference>
<gene>
    <name evidence="7" type="ORF">BsIDN1_16020</name>
</gene>
<dbReference type="AlphaFoldDB" id="A0A5S9M745"/>
<evidence type="ECO:0000256" key="4">
    <source>
        <dbReference type="ARBA" id="ARBA00023136"/>
    </source>
</evidence>
<dbReference type="InterPro" id="IPR011527">
    <property type="entry name" value="ABC1_TM_dom"/>
</dbReference>
<evidence type="ECO:0000313" key="8">
    <source>
        <dbReference type="Proteomes" id="UP000464658"/>
    </source>
</evidence>
<dbReference type="InterPro" id="IPR039421">
    <property type="entry name" value="Type_1_exporter"/>
</dbReference>
<evidence type="ECO:0000313" key="7">
    <source>
        <dbReference type="EMBL" id="BBP87984.1"/>
    </source>
</evidence>